<evidence type="ECO:0000313" key="1">
    <source>
        <dbReference type="EMBL" id="ATB36263.1"/>
    </source>
</evidence>
<organism evidence="1 2">
    <name type="scientific">Cystobacter fuscus</name>
    <dbReference type="NCBI Taxonomy" id="43"/>
    <lineage>
        <taxon>Bacteria</taxon>
        <taxon>Pseudomonadati</taxon>
        <taxon>Myxococcota</taxon>
        <taxon>Myxococcia</taxon>
        <taxon>Myxococcales</taxon>
        <taxon>Cystobacterineae</taxon>
        <taxon>Archangiaceae</taxon>
        <taxon>Cystobacter</taxon>
    </lineage>
</organism>
<dbReference type="KEGG" id="cfus:CYFUS_001677"/>
<reference evidence="1 2" key="1">
    <citation type="submission" date="2017-06" db="EMBL/GenBank/DDBJ databases">
        <title>Sequencing and comparative analysis of myxobacterial genomes.</title>
        <authorList>
            <person name="Rupp O."/>
            <person name="Goesmann A."/>
            <person name="Sogaard-Andersen L."/>
        </authorList>
    </citation>
    <scope>NUCLEOTIDE SEQUENCE [LARGE SCALE GENOMIC DNA]</scope>
    <source>
        <strain evidence="1 2">DSM 52655</strain>
    </source>
</reference>
<protein>
    <submittedName>
        <fullName evidence="1">Uncharacterized protein</fullName>
    </submittedName>
</protein>
<dbReference type="AlphaFoldDB" id="A0A250IY96"/>
<gene>
    <name evidence="1" type="ORF">CYFUS_001677</name>
</gene>
<proteinExistence type="predicted"/>
<dbReference type="Proteomes" id="UP000217257">
    <property type="component" value="Chromosome"/>
</dbReference>
<accession>A0A250IY96</accession>
<evidence type="ECO:0000313" key="2">
    <source>
        <dbReference type="Proteomes" id="UP000217257"/>
    </source>
</evidence>
<sequence length="270" mass="30554">MRTRFRIVHFVPDLVAGSRVPIAALVESEGRVQVARAEHIPGPHCVGGKAAWFSLRMALEDLDFTDSFEQLPRSLGAFVHMDEARFVPATVTDPVQWVERHVLPRRPILPEDQAERPPPALKRHVQGMRFLQTCKVAHYVQSNFNGSLLSIHEDTASHISHFVAGDTGLLLMEPIIASRADFHEELRHVSNAFLAWRQLFEKRQVARRYSFLAYVLDGRRGESSTVRGVLKEAEAEVLDVDVPSERDKLIERIRYVGISNPAQNELPIES</sequence>
<name>A0A250IY96_9BACT</name>
<dbReference type="RefSeq" id="WP_095984764.1">
    <property type="nucleotide sequence ID" value="NZ_CP022098.1"/>
</dbReference>
<dbReference type="EMBL" id="CP022098">
    <property type="protein sequence ID" value="ATB36263.1"/>
    <property type="molecule type" value="Genomic_DNA"/>
</dbReference>